<reference evidence="4" key="1">
    <citation type="submission" date="2018-06" db="EMBL/GenBank/DDBJ databases">
        <title>Aestuariibacter litoralis strain KCTC 52945T.</title>
        <authorList>
            <person name="Li X."/>
            <person name="Salam N."/>
            <person name="Li J.-L."/>
            <person name="Chen Y.-M."/>
            <person name="Yang Z.-W."/>
            <person name="Zhang L.-Y."/>
            <person name="Han M.-X."/>
            <person name="Xiao M."/>
            <person name="Li W.-J."/>
        </authorList>
    </citation>
    <scope>NUCLEOTIDE SEQUENCE [LARGE SCALE GENOMIC DNA]</scope>
    <source>
        <strain evidence="4">KCTC 52945</strain>
    </source>
</reference>
<gene>
    <name evidence="3" type="ORF">DK847_05115</name>
</gene>
<dbReference type="PANTHER" id="PTHR12227:SF0">
    <property type="entry name" value="GLYCERATE KINASE"/>
    <property type="match status" value="1"/>
</dbReference>
<keyword evidence="3" id="KW-0808">Transferase</keyword>
<dbReference type="InterPro" id="IPR007835">
    <property type="entry name" value="MOFRL"/>
</dbReference>
<dbReference type="InterPro" id="IPR038614">
    <property type="entry name" value="GK_N_sf"/>
</dbReference>
<keyword evidence="4" id="KW-1185">Reference proteome</keyword>
<keyword evidence="3" id="KW-0418">Kinase</keyword>
<evidence type="ECO:0000313" key="3">
    <source>
        <dbReference type="EMBL" id="PZF77809.1"/>
    </source>
</evidence>
<dbReference type="Pfam" id="PF05161">
    <property type="entry name" value="MOFRL"/>
    <property type="match status" value="1"/>
</dbReference>
<dbReference type="GO" id="GO:0005737">
    <property type="term" value="C:cytoplasm"/>
    <property type="evidence" value="ECO:0007669"/>
    <property type="project" value="TreeGrafter"/>
</dbReference>
<feature type="domain" description="MOFRL" evidence="1">
    <location>
        <begin position="303"/>
        <end position="408"/>
    </location>
</feature>
<evidence type="ECO:0000313" key="4">
    <source>
        <dbReference type="Proteomes" id="UP000248795"/>
    </source>
</evidence>
<dbReference type="Gene3D" id="3.40.1480.10">
    <property type="entry name" value="MOFRL domain"/>
    <property type="match status" value="1"/>
</dbReference>
<dbReference type="Pfam" id="PF13660">
    <property type="entry name" value="DUF4147"/>
    <property type="match status" value="1"/>
</dbReference>
<dbReference type="Gene3D" id="3.40.50.10180">
    <property type="entry name" value="Glycerate kinase, MOFRL-like N-terminal domain"/>
    <property type="match status" value="1"/>
</dbReference>
<dbReference type="FunFam" id="3.40.1480.10:FF:000002">
    <property type="entry name" value="Glycerate kinase"/>
    <property type="match status" value="1"/>
</dbReference>
<name>A0A2W2BNI7_9HYPH</name>
<sequence>MTDDRTILRGLFDAAVEAANPVKAVIRNLPERPRGRSVVIAVGKAAVPMAKAVEDNWDGPLEGLVIAPHGYAHDLKRLKLVHGRHPVPDETSLAAAEQALALASTLGPDDLLIALISGGASALMSKPVPGITIEEKFGLVKAVLKCGANIAELNCVRKQVSAVKGGRLARAAGKAAIWTLALSDVPGDDPAIIGSGPTVPDPTRKKDARAILARYGVPVPPSIAAWLNSPDEDRSILSPSIETRVIVSPHESFRAVRARVEALGLNVLYLGDRIEGEAREVAKVHAAIALEIADRDAPAQKPCLLLSGGETGVTVRGKGRGGRNVEFLLALAIALGGDKRITALAGDTDGIDGMEQIAGAVIDPTSLDRSRALGLDPMAFLENNDAHSLFEALGDQVITGPTHTNVNDFRGILIR</sequence>
<dbReference type="InterPro" id="IPR039760">
    <property type="entry name" value="MOFRL_protein"/>
</dbReference>
<dbReference type="GO" id="GO:0008887">
    <property type="term" value="F:glycerate kinase activity"/>
    <property type="evidence" value="ECO:0007669"/>
    <property type="project" value="InterPro"/>
</dbReference>
<evidence type="ECO:0000259" key="2">
    <source>
        <dbReference type="Pfam" id="PF13660"/>
    </source>
</evidence>
<dbReference type="SUPFAM" id="SSF82544">
    <property type="entry name" value="GckA/TtuD-like"/>
    <property type="match status" value="1"/>
</dbReference>
<evidence type="ECO:0000259" key="1">
    <source>
        <dbReference type="Pfam" id="PF05161"/>
    </source>
</evidence>
<dbReference type="AlphaFoldDB" id="A0A2W2BNI7"/>
<feature type="domain" description="MOFRL-associated" evidence="2">
    <location>
        <begin position="8"/>
        <end position="227"/>
    </location>
</feature>
<dbReference type="InterPro" id="IPR025286">
    <property type="entry name" value="MOFRL_assoc_dom"/>
</dbReference>
<dbReference type="Proteomes" id="UP000248795">
    <property type="component" value="Unassembled WGS sequence"/>
</dbReference>
<dbReference type="RefSeq" id="WP_111196557.1">
    <property type="nucleotide sequence ID" value="NZ_QKVK01000002.1"/>
</dbReference>
<dbReference type="InterPro" id="IPR037035">
    <property type="entry name" value="GK-like_C_sf"/>
</dbReference>
<organism evidence="3 4">
    <name type="scientific">Aestuariivirga litoralis</name>
    <dbReference type="NCBI Taxonomy" id="2650924"/>
    <lineage>
        <taxon>Bacteria</taxon>
        <taxon>Pseudomonadati</taxon>
        <taxon>Pseudomonadota</taxon>
        <taxon>Alphaproteobacteria</taxon>
        <taxon>Hyphomicrobiales</taxon>
        <taxon>Aestuariivirgaceae</taxon>
        <taxon>Aestuariivirga</taxon>
    </lineage>
</organism>
<comment type="caution">
    <text evidence="3">The sequence shown here is derived from an EMBL/GenBank/DDBJ whole genome shotgun (WGS) entry which is preliminary data.</text>
</comment>
<protein>
    <submittedName>
        <fullName evidence="3">Glycerate kinase</fullName>
    </submittedName>
</protein>
<proteinExistence type="predicted"/>
<accession>A0A2W2BNI7</accession>
<dbReference type="PANTHER" id="PTHR12227">
    <property type="entry name" value="GLYCERATE KINASE"/>
    <property type="match status" value="1"/>
</dbReference>
<dbReference type="EMBL" id="QKVK01000002">
    <property type="protein sequence ID" value="PZF77809.1"/>
    <property type="molecule type" value="Genomic_DNA"/>
</dbReference>